<keyword evidence="3" id="KW-1185">Reference proteome</keyword>
<feature type="transmembrane region" description="Helical" evidence="1">
    <location>
        <begin position="58"/>
        <end position="78"/>
    </location>
</feature>
<dbReference type="AlphaFoldDB" id="A0A431TYL4"/>
<evidence type="ECO:0000313" key="2">
    <source>
        <dbReference type="EMBL" id="RTQ47454.1"/>
    </source>
</evidence>
<dbReference type="Proteomes" id="UP000282184">
    <property type="component" value="Unassembled WGS sequence"/>
</dbReference>
<evidence type="ECO:0000313" key="3">
    <source>
        <dbReference type="Proteomes" id="UP000282184"/>
    </source>
</evidence>
<keyword evidence="1" id="KW-0812">Transmembrane</keyword>
<feature type="transmembrane region" description="Helical" evidence="1">
    <location>
        <begin position="16"/>
        <end position="37"/>
    </location>
</feature>
<protein>
    <submittedName>
        <fullName evidence="2">Uncharacterized protein</fullName>
    </submittedName>
</protein>
<reference evidence="2 3" key="1">
    <citation type="submission" date="2018-12" db="EMBL/GenBank/DDBJ databases">
        <title>Hymenobacter gummosus sp. nov., isolated from a spring.</title>
        <authorList>
            <person name="Nie L."/>
        </authorList>
    </citation>
    <scope>NUCLEOTIDE SEQUENCE [LARGE SCALE GENOMIC DNA]</scope>
    <source>
        <strain evidence="2 3">KCTC 52166</strain>
    </source>
</reference>
<name>A0A431TYL4_9BACT</name>
<accession>A0A431TYL4</accession>
<evidence type="ECO:0000256" key="1">
    <source>
        <dbReference type="SAM" id="Phobius"/>
    </source>
</evidence>
<comment type="caution">
    <text evidence="2">The sequence shown here is derived from an EMBL/GenBank/DDBJ whole genome shotgun (WGS) entry which is preliminary data.</text>
</comment>
<proteinExistence type="predicted"/>
<dbReference type="EMBL" id="RXOF01000012">
    <property type="protein sequence ID" value="RTQ47454.1"/>
    <property type="molecule type" value="Genomic_DNA"/>
</dbReference>
<gene>
    <name evidence="2" type="ORF">EJV47_18690</name>
</gene>
<keyword evidence="1" id="KW-0472">Membrane</keyword>
<dbReference type="RefSeq" id="WP_126694707.1">
    <property type="nucleotide sequence ID" value="NZ_RXOF01000012.1"/>
</dbReference>
<sequence>MLALLLFSVGYLFKGLIAYCLEAALAVAGLVVLMEFWRGRRHSATPGAPSKSSGCTMMLVFVVGLLLLIWLLFMWQAATLSPAP</sequence>
<keyword evidence="1" id="KW-1133">Transmembrane helix</keyword>
<organism evidence="2 3">
    <name type="scientific">Hymenobacter gummosus</name>
    <dbReference type="NCBI Taxonomy" id="1776032"/>
    <lineage>
        <taxon>Bacteria</taxon>
        <taxon>Pseudomonadati</taxon>
        <taxon>Bacteroidota</taxon>
        <taxon>Cytophagia</taxon>
        <taxon>Cytophagales</taxon>
        <taxon>Hymenobacteraceae</taxon>
        <taxon>Hymenobacter</taxon>
    </lineage>
</organism>